<dbReference type="InterPro" id="IPR020846">
    <property type="entry name" value="MFS_dom"/>
</dbReference>
<dbReference type="GO" id="GO:0022857">
    <property type="term" value="F:transmembrane transporter activity"/>
    <property type="evidence" value="ECO:0007669"/>
    <property type="project" value="InterPro"/>
</dbReference>
<evidence type="ECO:0000256" key="7">
    <source>
        <dbReference type="RuleBase" id="RU003346"/>
    </source>
</evidence>
<evidence type="ECO:0000256" key="4">
    <source>
        <dbReference type="ARBA" id="ARBA00022692"/>
    </source>
</evidence>
<sequence length="627" mass="70261">MDVMECRIILQILDRGVLDHVDDDELPGRVESFIGENRIPVTYEVLLKGARMIKHEDLARSGRSLSEKQRSIPGLTQADLDLLKTEGHWRHQPLTLYMTVALASVAAIVQGWDQTGTNGANLQWPKEFISGYKATDLTGQNALIVGLVNAAPYIVIAVLACWISDPLNHWLGRRKTIWIGALLSLIAPIASAFTRRWPQLLGCRFLLGAGMGLKEVTVPILSAEIAPPEIRGALVMSWQICTAAGIFLGSIANLVAIEFVPDHPDQRHSNIWRYQLGSAFIPAVPLLFGIFYCPESPRWLIRKNRPREAYFSLLRLRGQRRELLAARDLYYIHEELSSNPEGGSTIEDTFGRFKELFVGKKRVRRATVAASTAMIAQQLCGINILAFYSSTLFSNLLHPEAADENDPDLRTPLYLTLGFGAANFLFAWPAFFIIDRFGRRVLLLSTFPLMFIFLLTAGLCVEIKDASIKTKVVTTMIILFAASYSPGVGPIAFTYSAEVFPMSHREIGMSWAVAMNNLFAAALSLSFPSINQKFSHHGAGAMEFFAGLNLLSWILVFLFVPETCLRTLENISLVFAIETTKHMQHQIFKVTPWFWKKVTFRDPGPCPLFYQKDIVQSMELRPVEQLL</sequence>
<dbReference type="InterPro" id="IPR005828">
    <property type="entry name" value="MFS_sugar_transport-like"/>
</dbReference>
<dbReference type="GO" id="GO:0016020">
    <property type="term" value="C:membrane"/>
    <property type="evidence" value="ECO:0007669"/>
    <property type="project" value="UniProtKB-SubCell"/>
</dbReference>
<dbReference type="NCBIfam" id="TIGR00879">
    <property type="entry name" value="SP"/>
    <property type="match status" value="1"/>
</dbReference>
<feature type="transmembrane region" description="Helical" evidence="8">
    <location>
        <begin position="441"/>
        <end position="461"/>
    </location>
</feature>
<name>A0A074XXE4_AURPU</name>
<dbReference type="GO" id="GO:0015798">
    <property type="term" value="P:myo-inositol transport"/>
    <property type="evidence" value="ECO:0007669"/>
    <property type="project" value="UniProtKB-ARBA"/>
</dbReference>
<evidence type="ECO:0000256" key="5">
    <source>
        <dbReference type="ARBA" id="ARBA00022989"/>
    </source>
</evidence>
<dbReference type="Proteomes" id="UP000030706">
    <property type="component" value="Unassembled WGS sequence"/>
</dbReference>
<dbReference type="PRINTS" id="PR00171">
    <property type="entry name" value="SUGRTRNSPORT"/>
</dbReference>
<evidence type="ECO:0000313" key="10">
    <source>
        <dbReference type="EMBL" id="KEQ79356.1"/>
    </source>
</evidence>
<dbReference type="HOGENOM" id="CLU_001265_43_5_1"/>
<dbReference type="InterPro" id="IPR036259">
    <property type="entry name" value="MFS_trans_sf"/>
</dbReference>
<feature type="transmembrane region" description="Helical" evidence="8">
    <location>
        <begin position="238"/>
        <end position="260"/>
    </location>
</feature>
<dbReference type="InterPro" id="IPR050814">
    <property type="entry name" value="Myo-inositol_Transporter"/>
</dbReference>
<evidence type="ECO:0000256" key="8">
    <source>
        <dbReference type="SAM" id="Phobius"/>
    </source>
</evidence>
<organism evidence="10 11">
    <name type="scientific">Aureobasidium pullulans EXF-150</name>
    <dbReference type="NCBI Taxonomy" id="1043002"/>
    <lineage>
        <taxon>Eukaryota</taxon>
        <taxon>Fungi</taxon>
        <taxon>Dikarya</taxon>
        <taxon>Ascomycota</taxon>
        <taxon>Pezizomycotina</taxon>
        <taxon>Dothideomycetes</taxon>
        <taxon>Dothideomycetidae</taxon>
        <taxon>Dothideales</taxon>
        <taxon>Saccotheciaceae</taxon>
        <taxon>Aureobasidium</taxon>
    </lineage>
</organism>
<keyword evidence="4 8" id="KW-0812">Transmembrane</keyword>
<dbReference type="GeneID" id="40741278"/>
<dbReference type="PROSITE" id="PS00216">
    <property type="entry name" value="SUGAR_TRANSPORT_1"/>
    <property type="match status" value="1"/>
</dbReference>
<dbReference type="PANTHER" id="PTHR48020:SF4">
    <property type="entry name" value="SYMPORT, PUTATIVE (AFU_ORTHOLOGUE AFUA_3G11790)-RELATED"/>
    <property type="match status" value="1"/>
</dbReference>
<feature type="transmembrane region" description="Helical" evidence="8">
    <location>
        <begin position="176"/>
        <end position="193"/>
    </location>
</feature>
<dbReference type="Gene3D" id="1.20.1250.20">
    <property type="entry name" value="MFS general substrate transporter like domains"/>
    <property type="match status" value="1"/>
</dbReference>
<comment type="subcellular location">
    <subcellularLocation>
        <location evidence="1">Membrane</location>
        <topology evidence="1">Multi-pass membrane protein</topology>
    </subcellularLocation>
</comment>
<evidence type="ECO:0000256" key="1">
    <source>
        <dbReference type="ARBA" id="ARBA00004141"/>
    </source>
</evidence>
<comment type="similarity">
    <text evidence="2 7">Belongs to the major facilitator superfamily. Sugar transporter (TC 2.A.1.1) family.</text>
</comment>
<dbReference type="PROSITE" id="PS00217">
    <property type="entry name" value="SUGAR_TRANSPORT_2"/>
    <property type="match status" value="1"/>
</dbReference>
<protein>
    <recommendedName>
        <fullName evidence="9">Major facilitator superfamily (MFS) profile domain-containing protein</fullName>
    </recommendedName>
</protein>
<evidence type="ECO:0000313" key="11">
    <source>
        <dbReference type="Proteomes" id="UP000030706"/>
    </source>
</evidence>
<dbReference type="SUPFAM" id="SSF103473">
    <property type="entry name" value="MFS general substrate transporter"/>
    <property type="match status" value="1"/>
</dbReference>
<accession>A0A074XXE4</accession>
<reference evidence="10 11" key="1">
    <citation type="journal article" date="2014" name="BMC Genomics">
        <title>Genome sequencing of four Aureobasidium pullulans varieties: biotechnological potential, stress tolerance, and description of new species.</title>
        <authorList>
            <person name="Gostin Ar C."/>
            <person name="Ohm R.A."/>
            <person name="Kogej T."/>
            <person name="Sonjak S."/>
            <person name="Turk M."/>
            <person name="Zajc J."/>
            <person name="Zalar P."/>
            <person name="Grube M."/>
            <person name="Sun H."/>
            <person name="Han J."/>
            <person name="Sharma A."/>
            <person name="Chiniquy J."/>
            <person name="Ngan C.Y."/>
            <person name="Lipzen A."/>
            <person name="Barry K."/>
            <person name="Grigoriev I.V."/>
            <person name="Gunde-Cimerman N."/>
        </authorList>
    </citation>
    <scope>NUCLEOTIDE SEQUENCE [LARGE SCALE GENOMIC DNA]</scope>
    <source>
        <strain evidence="10 11">EXF-150</strain>
    </source>
</reference>
<dbReference type="Pfam" id="PF00083">
    <property type="entry name" value="Sugar_tr"/>
    <property type="match status" value="1"/>
</dbReference>
<feature type="transmembrane region" description="Helical" evidence="8">
    <location>
        <begin position="368"/>
        <end position="393"/>
    </location>
</feature>
<keyword evidence="11" id="KW-1185">Reference proteome</keyword>
<dbReference type="EMBL" id="KL585007">
    <property type="protein sequence ID" value="KEQ79356.1"/>
    <property type="molecule type" value="Genomic_DNA"/>
</dbReference>
<dbReference type="FunFam" id="1.20.1250.20:FF:000474">
    <property type="entry name" value="Sugar transporter, putative"/>
    <property type="match status" value="1"/>
</dbReference>
<feature type="transmembrane region" description="Helical" evidence="8">
    <location>
        <begin position="539"/>
        <end position="560"/>
    </location>
</feature>
<gene>
    <name evidence="10" type="ORF">M438DRAFT_151375</name>
</gene>
<dbReference type="PROSITE" id="PS50850">
    <property type="entry name" value="MFS"/>
    <property type="match status" value="1"/>
</dbReference>
<dbReference type="RefSeq" id="XP_029755543.1">
    <property type="nucleotide sequence ID" value="XM_029898972.1"/>
</dbReference>
<feature type="transmembrane region" description="Helical" evidence="8">
    <location>
        <begin position="507"/>
        <end position="527"/>
    </location>
</feature>
<dbReference type="GO" id="GO:0015791">
    <property type="term" value="P:polyol transmembrane transport"/>
    <property type="evidence" value="ECO:0007669"/>
    <property type="project" value="UniProtKB-ARBA"/>
</dbReference>
<dbReference type="PANTHER" id="PTHR48020">
    <property type="entry name" value="PROTON MYO-INOSITOL COTRANSPORTER"/>
    <property type="match status" value="1"/>
</dbReference>
<proteinExistence type="inferred from homology"/>
<feature type="transmembrane region" description="Helical" evidence="8">
    <location>
        <begin position="413"/>
        <end position="434"/>
    </location>
</feature>
<evidence type="ECO:0000256" key="3">
    <source>
        <dbReference type="ARBA" id="ARBA00022448"/>
    </source>
</evidence>
<feature type="transmembrane region" description="Helical" evidence="8">
    <location>
        <begin position="473"/>
        <end position="495"/>
    </location>
</feature>
<dbReference type="InterPro" id="IPR005829">
    <property type="entry name" value="Sugar_transporter_CS"/>
</dbReference>
<keyword evidence="5 8" id="KW-1133">Transmembrane helix</keyword>
<dbReference type="AlphaFoldDB" id="A0A074XXE4"/>
<dbReference type="InterPro" id="IPR003663">
    <property type="entry name" value="Sugar/inositol_transpt"/>
</dbReference>
<feature type="domain" description="Major facilitator superfamily (MFS) profile" evidence="9">
    <location>
        <begin position="99"/>
        <end position="564"/>
    </location>
</feature>
<feature type="transmembrane region" description="Helical" evidence="8">
    <location>
        <begin position="272"/>
        <end position="293"/>
    </location>
</feature>
<keyword evidence="3 7" id="KW-0813">Transport</keyword>
<keyword evidence="6 8" id="KW-0472">Membrane</keyword>
<evidence type="ECO:0000256" key="6">
    <source>
        <dbReference type="ARBA" id="ARBA00023136"/>
    </source>
</evidence>
<feature type="transmembrane region" description="Helical" evidence="8">
    <location>
        <begin position="142"/>
        <end position="164"/>
    </location>
</feature>
<evidence type="ECO:0000256" key="2">
    <source>
        <dbReference type="ARBA" id="ARBA00010992"/>
    </source>
</evidence>
<evidence type="ECO:0000259" key="9">
    <source>
        <dbReference type="PROSITE" id="PS50850"/>
    </source>
</evidence>